<dbReference type="Gene3D" id="1.20.1720.10">
    <property type="entry name" value="Multidrug resistance protein D"/>
    <property type="match status" value="1"/>
</dbReference>
<evidence type="ECO:0000256" key="4">
    <source>
        <dbReference type="ARBA" id="ARBA00022989"/>
    </source>
</evidence>
<keyword evidence="5" id="KW-0472">Membrane</keyword>
<keyword evidence="3" id="KW-0812">Transmembrane</keyword>
<dbReference type="RefSeq" id="WP_102112194.1">
    <property type="nucleotide sequence ID" value="NZ_BMGN01000002.1"/>
</dbReference>
<dbReference type="OrthoDB" id="7494101at2"/>
<keyword evidence="4" id="KW-1133">Transmembrane helix</keyword>
<dbReference type="InterPro" id="IPR020846">
    <property type="entry name" value="MFS_dom"/>
</dbReference>
<dbReference type="PANTHER" id="PTHR42718">
    <property type="entry name" value="MAJOR FACILITATOR SUPERFAMILY MULTIDRUG TRANSPORTER MFSC"/>
    <property type="match status" value="1"/>
</dbReference>
<dbReference type="SUPFAM" id="SSF103473">
    <property type="entry name" value="MFS general substrate transporter"/>
    <property type="match status" value="1"/>
</dbReference>
<evidence type="ECO:0000313" key="6">
    <source>
        <dbReference type="EMBL" id="AUN30511.1"/>
    </source>
</evidence>
<name>A0A2K9NBI9_9PROT</name>
<dbReference type="Pfam" id="PF07690">
    <property type="entry name" value="MFS_1"/>
    <property type="match status" value="1"/>
</dbReference>
<reference evidence="6 7" key="1">
    <citation type="submission" date="2017-12" db="EMBL/GenBank/DDBJ databases">
        <title>Genomes of bacteria within cyanobacterial aggregates.</title>
        <authorList>
            <person name="Cai H."/>
        </authorList>
    </citation>
    <scope>NUCLEOTIDE SEQUENCE [LARGE SCALE GENOMIC DNA]</scope>
    <source>
        <strain evidence="6 7">TH16</strain>
    </source>
</reference>
<proteinExistence type="predicted"/>
<keyword evidence="7" id="KW-1185">Reference proteome</keyword>
<evidence type="ECO:0000313" key="7">
    <source>
        <dbReference type="Proteomes" id="UP000234752"/>
    </source>
</evidence>
<evidence type="ECO:0000256" key="1">
    <source>
        <dbReference type="ARBA" id="ARBA00004141"/>
    </source>
</evidence>
<dbReference type="Proteomes" id="UP000234752">
    <property type="component" value="Chromosome eg_1"/>
</dbReference>
<dbReference type="InterPro" id="IPR036259">
    <property type="entry name" value="MFS_trans_sf"/>
</dbReference>
<accession>A0A2K9NBI9</accession>
<protein>
    <submittedName>
        <fullName evidence="6">MFS transporter</fullName>
    </submittedName>
</protein>
<sequence>MTRMLICALLVMGTLLGLAGIDLVLPALPLLAGWPGGDAARAQLVIAAYVVGAMAGMLLFGTLAARFDRRFLLVGAMAAFGVLSGLSVLVTDLDLLIVLRAGQGLAGSAPAVFAPGIIRRLFDEVGAMRALALLGSIEAIAPGAAPLAGAALIAWAGWQAPFVAIALAALLVLVCLTAGLGILPGGRVEKRQGGSYGRLLRDPVFLRYGLSHGGVLGGLLIFVFGAPVTITAGMSGSMGDFVVMQAIGVTLFAVTANLAGGLARRFGIERMISIGTAMAFLSGILLLIFGWTGGGPVWMLSLLFAPMNIGLGLRGPPGFLRAIMAGGGDDDRASALVILFITGISSAGTALLAPFITLGLPALTLAVALVQAVGLATLILLPRLPD</sequence>
<dbReference type="PROSITE" id="PS50850">
    <property type="entry name" value="MFS"/>
    <property type="match status" value="1"/>
</dbReference>
<dbReference type="GO" id="GO:0022857">
    <property type="term" value="F:transmembrane transporter activity"/>
    <property type="evidence" value="ECO:0007669"/>
    <property type="project" value="InterPro"/>
</dbReference>
<dbReference type="GO" id="GO:0016020">
    <property type="term" value="C:membrane"/>
    <property type="evidence" value="ECO:0007669"/>
    <property type="project" value="UniProtKB-SubCell"/>
</dbReference>
<dbReference type="AlphaFoldDB" id="A0A2K9NBI9"/>
<dbReference type="PANTHER" id="PTHR42718:SF9">
    <property type="entry name" value="MAJOR FACILITATOR SUPERFAMILY MULTIDRUG TRANSPORTER MFSC"/>
    <property type="match status" value="1"/>
</dbReference>
<gene>
    <name evidence="6" type="ORF">C0V82_09890</name>
</gene>
<keyword evidence="2" id="KW-0813">Transport</keyword>
<dbReference type="EMBL" id="CP025611">
    <property type="protein sequence ID" value="AUN30511.1"/>
    <property type="molecule type" value="Genomic_DNA"/>
</dbReference>
<comment type="subcellular location">
    <subcellularLocation>
        <location evidence="1">Membrane</location>
        <topology evidence="1">Multi-pass membrane protein</topology>
    </subcellularLocation>
</comment>
<dbReference type="InterPro" id="IPR011701">
    <property type="entry name" value="MFS"/>
</dbReference>
<organism evidence="6 7">
    <name type="scientific">Niveispirillum cyanobacteriorum</name>
    <dbReference type="NCBI Taxonomy" id="1612173"/>
    <lineage>
        <taxon>Bacteria</taxon>
        <taxon>Pseudomonadati</taxon>
        <taxon>Pseudomonadota</taxon>
        <taxon>Alphaproteobacteria</taxon>
        <taxon>Rhodospirillales</taxon>
        <taxon>Azospirillaceae</taxon>
        <taxon>Niveispirillum</taxon>
    </lineage>
</organism>
<evidence type="ECO:0000256" key="5">
    <source>
        <dbReference type="ARBA" id="ARBA00023136"/>
    </source>
</evidence>
<dbReference type="KEGG" id="ncb:C0V82_09890"/>
<evidence type="ECO:0000256" key="2">
    <source>
        <dbReference type="ARBA" id="ARBA00022448"/>
    </source>
</evidence>
<evidence type="ECO:0000256" key="3">
    <source>
        <dbReference type="ARBA" id="ARBA00022692"/>
    </source>
</evidence>